<dbReference type="InterPro" id="IPR050679">
    <property type="entry name" value="Bact_HTH_transcr_reg"/>
</dbReference>
<keyword evidence="2" id="KW-0238">DNA-binding</keyword>
<dbReference type="InterPro" id="IPR036388">
    <property type="entry name" value="WH-like_DNA-bd_sf"/>
</dbReference>
<dbReference type="GO" id="GO:0003700">
    <property type="term" value="F:DNA-binding transcription factor activity"/>
    <property type="evidence" value="ECO:0007669"/>
    <property type="project" value="InterPro"/>
</dbReference>
<dbReference type="SUPFAM" id="SSF46785">
    <property type="entry name" value="Winged helix' DNA-binding domain"/>
    <property type="match status" value="1"/>
</dbReference>
<dbReference type="GO" id="GO:0045892">
    <property type="term" value="P:negative regulation of DNA-templated transcription"/>
    <property type="evidence" value="ECO:0007669"/>
    <property type="project" value="TreeGrafter"/>
</dbReference>
<dbReference type="PRINTS" id="PR00035">
    <property type="entry name" value="HTHGNTR"/>
</dbReference>
<name>A0A3A4A657_9ACTN</name>
<dbReference type="SMART" id="SM00866">
    <property type="entry name" value="UTRA"/>
    <property type="match status" value="1"/>
</dbReference>
<dbReference type="Pfam" id="PF00392">
    <property type="entry name" value="GntR"/>
    <property type="match status" value="1"/>
</dbReference>
<dbReference type="InterPro" id="IPR011663">
    <property type="entry name" value="UTRA"/>
</dbReference>
<dbReference type="Gene3D" id="3.40.1410.10">
    <property type="entry name" value="Chorismate lyase-like"/>
    <property type="match status" value="1"/>
</dbReference>
<dbReference type="SUPFAM" id="SSF64288">
    <property type="entry name" value="Chorismate lyase-like"/>
    <property type="match status" value="1"/>
</dbReference>
<evidence type="ECO:0000313" key="6">
    <source>
        <dbReference type="Proteomes" id="UP000265768"/>
    </source>
</evidence>
<reference evidence="5 6" key="1">
    <citation type="submission" date="2018-09" db="EMBL/GenBank/DDBJ databases">
        <title>YIM 75507 draft genome.</title>
        <authorList>
            <person name="Tang S."/>
            <person name="Feng Y."/>
        </authorList>
    </citation>
    <scope>NUCLEOTIDE SEQUENCE [LARGE SCALE GENOMIC DNA]</scope>
    <source>
        <strain evidence="5 6">YIM 75507</strain>
    </source>
</reference>
<dbReference type="SMART" id="SM00345">
    <property type="entry name" value="HTH_GNTR"/>
    <property type="match status" value="1"/>
</dbReference>
<sequence>MCDPIRQGSARWCGSVCRSVYRLIAARPSLSVNRPTVGATVNPMSETTDGRSRQQRIADAMRAQIESGELQPGDRLPGLPALAESFGTSQVTVRYAIDRLKQEGLVVSRQGLGNFVRVKPAVRRYGISRYSRSVWAGDNPQPLLVAEGGRQGKAIGQTAVTEQTPAPAFVAARLPGVAEGELVYVRRRITTIDGVINQSVDSYFTIATGERSPELVAAEGAGGHIARINAVSPVLDVQEEITARMPTGPESARLEIPAGTPVFEVFRTYHTEDGPLDVTRFVIRADMAVFDYRFPIPD</sequence>
<keyword evidence="1" id="KW-0805">Transcription regulation</keyword>
<gene>
    <name evidence="5" type="ORF">D5H75_37655</name>
</gene>
<dbReference type="PANTHER" id="PTHR44846">
    <property type="entry name" value="MANNOSYL-D-GLYCERATE TRANSPORT/METABOLISM SYSTEM REPRESSOR MNGR-RELATED"/>
    <property type="match status" value="1"/>
</dbReference>
<evidence type="ECO:0000256" key="1">
    <source>
        <dbReference type="ARBA" id="ARBA00023015"/>
    </source>
</evidence>
<dbReference type="InterPro" id="IPR036390">
    <property type="entry name" value="WH_DNA-bd_sf"/>
</dbReference>
<dbReference type="Proteomes" id="UP000265768">
    <property type="component" value="Unassembled WGS sequence"/>
</dbReference>
<dbReference type="GO" id="GO:0003677">
    <property type="term" value="F:DNA binding"/>
    <property type="evidence" value="ECO:0007669"/>
    <property type="project" value="UniProtKB-KW"/>
</dbReference>
<dbReference type="CDD" id="cd07377">
    <property type="entry name" value="WHTH_GntR"/>
    <property type="match status" value="1"/>
</dbReference>
<evidence type="ECO:0000259" key="4">
    <source>
        <dbReference type="PROSITE" id="PS50949"/>
    </source>
</evidence>
<organism evidence="5 6">
    <name type="scientific">Bailinhaonella thermotolerans</name>
    <dbReference type="NCBI Taxonomy" id="1070861"/>
    <lineage>
        <taxon>Bacteria</taxon>
        <taxon>Bacillati</taxon>
        <taxon>Actinomycetota</taxon>
        <taxon>Actinomycetes</taxon>
        <taxon>Streptosporangiales</taxon>
        <taxon>Streptosporangiaceae</taxon>
        <taxon>Bailinhaonella</taxon>
    </lineage>
</organism>
<accession>A0A3A4A657</accession>
<dbReference type="Gene3D" id="1.10.10.10">
    <property type="entry name" value="Winged helix-like DNA-binding domain superfamily/Winged helix DNA-binding domain"/>
    <property type="match status" value="1"/>
</dbReference>
<proteinExistence type="predicted"/>
<dbReference type="OrthoDB" id="4532751at2"/>
<dbReference type="InterPro" id="IPR000524">
    <property type="entry name" value="Tscrpt_reg_HTH_GntR"/>
</dbReference>
<keyword evidence="3" id="KW-0804">Transcription</keyword>
<dbReference type="InterPro" id="IPR028978">
    <property type="entry name" value="Chorismate_lyase_/UTRA_dom_sf"/>
</dbReference>
<evidence type="ECO:0000256" key="2">
    <source>
        <dbReference type="ARBA" id="ARBA00023125"/>
    </source>
</evidence>
<feature type="domain" description="HTH gntR-type" evidence="4">
    <location>
        <begin position="51"/>
        <end position="119"/>
    </location>
</feature>
<comment type="caution">
    <text evidence="5">The sequence shown here is derived from an EMBL/GenBank/DDBJ whole genome shotgun (WGS) entry which is preliminary data.</text>
</comment>
<protein>
    <submittedName>
        <fullName evidence="5">GntR family transcriptional regulator</fullName>
    </submittedName>
</protein>
<keyword evidence="6" id="KW-1185">Reference proteome</keyword>
<evidence type="ECO:0000256" key="3">
    <source>
        <dbReference type="ARBA" id="ARBA00023163"/>
    </source>
</evidence>
<dbReference type="EMBL" id="QZEY01000026">
    <property type="protein sequence ID" value="RJL21197.1"/>
    <property type="molecule type" value="Genomic_DNA"/>
</dbReference>
<dbReference type="Pfam" id="PF07702">
    <property type="entry name" value="UTRA"/>
    <property type="match status" value="1"/>
</dbReference>
<dbReference type="AlphaFoldDB" id="A0A3A4A657"/>
<dbReference type="PANTHER" id="PTHR44846:SF17">
    <property type="entry name" value="GNTR-FAMILY TRANSCRIPTIONAL REGULATOR"/>
    <property type="match status" value="1"/>
</dbReference>
<dbReference type="PROSITE" id="PS50949">
    <property type="entry name" value="HTH_GNTR"/>
    <property type="match status" value="1"/>
</dbReference>
<evidence type="ECO:0000313" key="5">
    <source>
        <dbReference type="EMBL" id="RJL21197.1"/>
    </source>
</evidence>